<sequence>MISIVHEPPGYVAQKKFAKSVAESFPVPLESCVAIMHMAKLAAISNSLIQKKSIPSLNEFNTKHEWVRGVCHLCFNRGPDEVLLGVSTAYYPADEGPHFCLKPPVSKSLQNQQ</sequence>
<dbReference type="GeneID" id="36407700"/>
<evidence type="ECO:0000313" key="2">
    <source>
        <dbReference type="Proteomes" id="UP000054928"/>
    </source>
</evidence>
<dbReference type="AlphaFoldDB" id="A0A0P1AME8"/>
<dbReference type="EMBL" id="CCYD01000620">
    <property type="protein sequence ID" value="CEG42364.1"/>
    <property type="molecule type" value="Genomic_DNA"/>
</dbReference>
<keyword evidence="2" id="KW-1185">Reference proteome</keyword>
<accession>A0A0P1AME8</accession>
<reference evidence="2" key="1">
    <citation type="submission" date="2014-09" db="EMBL/GenBank/DDBJ databases">
        <authorList>
            <person name="Sharma Rahul"/>
            <person name="Thines Marco"/>
        </authorList>
    </citation>
    <scope>NUCLEOTIDE SEQUENCE [LARGE SCALE GENOMIC DNA]</scope>
</reference>
<protein>
    <submittedName>
        <fullName evidence="1">Uncharacterized protein</fullName>
    </submittedName>
</protein>
<evidence type="ECO:0000313" key="1">
    <source>
        <dbReference type="EMBL" id="CEG42364.1"/>
    </source>
</evidence>
<dbReference type="Proteomes" id="UP000054928">
    <property type="component" value="Unassembled WGS sequence"/>
</dbReference>
<dbReference type="RefSeq" id="XP_024578733.1">
    <property type="nucleotide sequence ID" value="XM_024728235.1"/>
</dbReference>
<organism evidence="1 2">
    <name type="scientific">Plasmopara halstedii</name>
    <name type="common">Downy mildew of sunflower</name>
    <dbReference type="NCBI Taxonomy" id="4781"/>
    <lineage>
        <taxon>Eukaryota</taxon>
        <taxon>Sar</taxon>
        <taxon>Stramenopiles</taxon>
        <taxon>Oomycota</taxon>
        <taxon>Peronosporomycetes</taxon>
        <taxon>Peronosporales</taxon>
        <taxon>Peronosporaceae</taxon>
        <taxon>Plasmopara</taxon>
    </lineage>
</organism>
<name>A0A0P1AME8_PLAHL</name>
<proteinExistence type="predicted"/>